<dbReference type="InterPro" id="IPR011049">
    <property type="entry name" value="Serralysin-like_metalloprot_C"/>
</dbReference>
<evidence type="ECO:0000313" key="2">
    <source>
        <dbReference type="Proteomes" id="UP000596827"/>
    </source>
</evidence>
<gene>
    <name evidence="1" type="ORF">H8R02_01785</name>
</gene>
<dbReference type="RefSeq" id="WP_187079622.1">
    <property type="nucleotide sequence ID" value="NZ_JACORU010000001.1"/>
</dbReference>
<keyword evidence="2" id="KW-1185">Reference proteome</keyword>
<dbReference type="InterPro" id="IPR001343">
    <property type="entry name" value="Hemolysn_Ca-bd"/>
</dbReference>
<sequence length="792" mass="78090">MPATVFGTPAVAVELYMAFYGQAPSNPIYQNYIAVAGASSPLNLALTIGNQFANVSDSLLATNVLTNLVITPSTIPAASFTALQTALTQAFAAYPTQRGIVVLNAMNLLSQLETDATFGTVAQTFNQSVANAYVYASNTANVQTQLGAITTTSPLTVNAGDIVNGTSGNDSINGNLFFNAPSGTFFQTLNTGDTVNGGAGTDVLNLGFNSAGAQTIGATLTSIEGLAVNTTGTGATTLDLTNGTGLSTVSISNGRAGGDITLNNVGTVLSSVTLNNTDAGITVANTAASISGTADAVTLNLNQAGANIFIPVNITGYETINAVSTGYADPSNVNAVTLGYSAGATVKVTGTSSLNLSTGASTNAITVDASGMTGTGTLSVTASGGANNVNVTGTANNDVVVFGTNYTTADTYNGGAGTDAVTMFEASAANVTVNQSNLSNLEVLQLSNAATASTYTPAVFGGATILTFANTASAANWTVNYGSGTSGMNVRVNETGAALTVNSSGSATNDLLNLMLGTGTTTAVTLGAVGGTFTSNGFETITLTSNGAIGASNTVASRLNLTATAATEVLNIAGARDLTLSGTVRADQINAANFTGNLSMGSVSESAGLTAGAVVINNGVQITGGSGNDTLFGSDGADQILGGAGNDRIQFGTGVSQGDIVTGGAGTDQFRFVAAAQSAGTAQVVKITDFVAGTDKIGLVGIGAVASISAVTTGTITTADTLAAVYAGAGATTGSTAASPAARVLTVASGLQAGTFLVIDTNGNNSFTDTTDMLVNISGVTGTITTSDFVFA</sequence>
<evidence type="ECO:0000313" key="1">
    <source>
        <dbReference type="EMBL" id="MBC5763163.1"/>
    </source>
</evidence>
<proteinExistence type="predicted"/>
<reference evidence="1" key="1">
    <citation type="submission" date="2020-08" db="EMBL/GenBank/DDBJ databases">
        <title>Ramlibacter sp. GTP1 16S ribosomal RNA gene genome sequencing and assembly.</title>
        <authorList>
            <person name="Kang M."/>
        </authorList>
    </citation>
    <scope>NUCLEOTIDE SEQUENCE</scope>
    <source>
        <strain evidence="1">GTP1</strain>
    </source>
</reference>
<dbReference type="Gene3D" id="2.150.10.10">
    <property type="entry name" value="Serralysin-like metalloprotease, C-terminal"/>
    <property type="match status" value="1"/>
</dbReference>
<dbReference type="InterPro" id="IPR018511">
    <property type="entry name" value="Hemolysin-typ_Ca-bd_CS"/>
</dbReference>
<dbReference type="EMBL" id="JACORU010000001">
    <property type="protein sequence ID" value="MBC5763163.1"/>
    <property type="molecule type" value="Genomic_DNA"/>
</dbReference>
<dbReference type="PRINTS" id="PR00313">
    <property type="entry name" value="CABNDNGRPT"/>
</dbReference>
<name>A0A923S112_9BURK</name>
<dbReference type="AlphaFoldDB" id="A0A923S112"/>
<protein>
    <recommendedName>
        <fullName evidence="3">Calcium-binding protein</fullName>
    </recommendedName>
</protein>
<dbReference type="GO" id="GO:0005509">
    <property type="term" value="F:calcium ion binding"/>
    <property type="evidence" value="ECO:0007669"/>
    <property type="project" value="InterPro"/>
</dbReference>
<accession>A0A923S112</accession>
<comment type="caution">
    <text evidence="1">The sequence shown here is derived from an EMBL/GenBank/DDBJ whole genome shotgun (WGS) entry which is preliminary data.</text>
</comment>
<organism evidence="1 2">
    <name type="scientific">Ramlibacter albus</name>
    <dbReference type="NCBI Taxonomy" id="2079448"/>
    <lineage>
        <taxon>Bacteria</taxon>
        <taxon>Pseudomonadati</taxon>
        <taxon>Pseudomonadota</taxon>
        <taxon>Betaproteobacteria</taxon>
        <taxon>Burkholderiales</taxon>
        <taxon>Comamonadaceae</taxon>
        <taxon>Ramlibacter</taxon>
    </lineage>
</organism>
<evidence type="ECO:0008006" key="3">
    <source>
        <dbReference type="Google" id="ProtNLM"/>
    </source>
</evidence>
<dbReference type="PROSITE" id="PS00330">
    <property type="entry name" value="HEMOLYSIN_CALCIUM"/>
    <property type="match status" value="1"/>
</dbReference>
<dbReference type="Proteomes" id="UP000596827">
    <property type="component" value="Unassembled WGS sequence"/>
</dbReference>
<dbReference type="SUPFAM" id="SSF51120">
    <property type="entry name" value="beta-Roll"/>
    <property type="match status" value="1"/>
</dbReference>
<dbReference type="Pfam" id="PF00353">
    <property type="entry name" value="HemolysinCabind"/>
    <property type="match status" value="3"/>
</dbReference>